<dbReference type="Gene3D" id="2.60.120.430">
    <property type="entry name" value="Galactose-binding lectin"/>
    <property type="match status" value="1"/>
</dbReference>
<dbReference type="EMBL" id="CAADFY010000088">
    <property type="protein sequence ID" value="VFK56476.1"/>
    <property type="molecule type" value="Genomic_DNA"/>
</dbReference>
<gene>
    <name evidence="3" type="ORF">BECKTUN1418E_GA0071001_108614</name>
    <name evidence="2" type="ORF">BECKTUN1418F_GA0071002_108813</name>
</gene>
<proteinExistence type="predicted"/>
<evidence type="ECO:0000256" key="1">
    <source>
        <dbReference type="SAM" id="Phobius"/>
    </source>
</evidence>
<keyword evidence="1" id="KW-0812">Transmembrane</keyword>
<dbReference type="EMBL" id="CAADFV010000086">
    <property type="protein sequence ID" value="VFK62790.1"/>
    <property type="molecule type" value="Genomic_DNA"/>
</dbReference>
<keyword evidence="1" id="KW-0472">Membrane</keyword>
<sequence length="222" mass="25492">MTQQKNTKCTRLWVFGGSVVAFFTVCTVLFGVYIHKMSVKCEGTMFDTRCREFDTGKDLKGGLVYRVSVQMDKDEKDKEKPWFDSCFEATPEGFGVKENPTSYAPKHCLRRGHVYTLPACDGESDPEKCKEEHMLKVREETKGKPVFILFGWLRRSPQHDWFRLLGQVGDGPIIPIDREKTIAPKRDGRLKLFVNDVDLIFLPWGRGFFYGNNHGKGTIKVE</sequence>
<keyword evidence="1" id="KW-1133">Transmembrane helix</keyword>
<dbReference type="AlphaFoldDB" id="A0A450ZRQ8"/>
<evidence type="ECO:0000313" key="2">
    <source>
        <dbReference type="EMBL" id="VFK56476.1"/>
    </source>
</evidence>
<organism evidence="2">
    <name type="scientific">Candidatus Kentrum sp. TUN</name>
    <dbReference type="NCBI Taxonomy" id="2126343"/>
    <lineage>
        <taxon>Bacteria</taxon>
        <taxon>Pseudomonadati</taxon>
        <taxon>Pseudomonadota</taxon>
        <taxon>Gammaproteobacteria</taxon>
        <taxon>Candidatus Kentrum</taxon>
    </lineage>
</organism>
<evidence type="ECO:0000313" key="3">
    <source>
        <dbReference type="EMBL" id="VFK62790.1"/>
    </source>
</evidence>
<name>A0A450ZRQ8_9GAMM</name>
<reference evidence="2" key="1">
    <citation type="submission" date="2019-02" db="EMBL/GenBank/DDBJ databases">
        <authorList>
            <person name="Gruber-Vodicka R. H."/>
            <person name="Seah K. B. B."/>
        </authorList>
    </citation>
    <scope>NUCLEOTIDE SEQUENCE</scope>
    <source>
        <strain evidence="3">BECK_BY2</strain>
        <strain evidence="2">BECK_BY3</strain>
    </source>
</reference>
<protein>
    <submittedName>
        <fullName evidence="2">Uncharacterized protein</fullName>
    </submittedName>
</protein>
<accession>A0A450ZRQ8</accession>
<feature type="transmembrane region" description="Helical" evidence="1">
    <location>
        <begin position="12"/>
        <end position="34"/>
    </location>
</feature>